<dbReference type="Proteomes" id="UP000054988">
    <property type="component" value="Unassembled WGS sequence"/>
</dbReference>
<evidence type="ECO:0000256" key="2">
    <source>
        <dbReference type="SAM" id="Phobius"/>
    </source>
</evidence>
<keyword evidence="2" id="KW-0812">Transmembrane</keyword>
<keyword evidence="2" id="KW-0472">Membrane</keyword>
<keyword evidence="1" id="KW-0175">Coiled coil</keyword>
<evidence type="ECO:0000313" key="4">
    <source>
        <dbReference type="Proteomes" id="UP000054988"/>
    </source>
</evidence>
<dbReference type="Gene3D" id="1.50.10.20">
    <property type="match status" value="1"/>
</dbReference>
<name>A0A0W0F6J1_MONRR</name>
<accession>A0A0W0F6J1</accession>
<dbReference type="EMBL" id="LATX01002276">
    <property type="protein sequence ID" value="KTB31955.1"/>
    <property type="molecule type" value="Genomic_DNA"/>
</dbReference>
<keyword evidence="2" id="KW-1133">Transmembrane helix</keyword>
<reference evidence="3 4" key="1">
    <citation type="submission" date="2015-12" db="EMBL/GenBank/DDBJ databases">
        <title>Draft genome sequence of Moniliophthora roreri, the causal agent of frosty pod rot of cacao.</title>
        <authorList>
            <person name="Aime M.C."/>
            <person name="Diaz-Valderrama J.R."/>
            <person name="Kijpornyongpan T."/>
            <person name="Phillips-Mora W."/>
        </authorList>
    </citation>
    <scope>NUCLEOTIDE SEQUENCE [LARGE SCALE GENOMIC DNA]</scope>
    <source>
        <strain evidence="3 4">MCA 2952</strain>
    </source>
</reference>
<organism evidence="3 4">
    <name type="scientific">Moniliophthora roreri</name>
    <name type="common">Frosty pod rot fungus</name>
    <name type="synonym">Monilia roreri</name>
    <dbReference type="NCBI Taxonomy" id="221103"/>
    <lineage>
        <taxon>Eukaryota</taxon>
        <taxon>Fungi</taxon>
        <taxon>Dikarya</taxon>
        <taxon>Basidiomycota</taxon>
        <taxon>Agaricomycotina</taxon>
        <taxon>Agaricomycetes</taxon>
        <taxon>Agaricomycetidae</taxon>
        <taxon>Agaricales</taxon>
        <taxon>Marasmiineae</taxon>
        <taxon>Marasmiaceae</taxon>
        <taxon>Moniliophthora</taxon>
    </lineage>
</organism>
<protein>
    <submittedName>
        <fullName evidence="3">Uncharacterized protein</fullName>
    </submittedName>
</protein>
<dbReference type="CDD" id="cd12087">
    <property type="entry name" value="TM_EGFR-like"/>
    <property type="match status" value="1"/>
</dbReference>
<dbReference type="AlphaFoldDB" id="A0A0W0F6J1"/>
<comment type="caution">
    <text evidence="3">The sequence shown here is derived from an EMBL/GenBank/DDBJ whole genome shotgun (WGS) entry which is preliminary data.</text>
</comment>
<feature type="transmembrane region" description="Helical" evidence="2">
    <location>
        <begin position="326"/>
        <end position="351"/>
    </location>
</feature>
<gene>
    <name evidence="3" type="ORF">WG66_15476</name>
</gene>
<evidence type="ECO:0000313" key="3">
    <source>
        <dbReference type="EMBL" id="KTB31955.1"/>
    </source>
</evidence>
<dbReference type="Gene3D" id="1.20.1280.50">
    <property type="match status" value="1"/>
</dbReference>
<feature type="coiled-coil region" evidence="1">
    <location>
        <begin position="407"/>
        <end position="434"/>
    </location>
</feature>
<evidence type="ECO:0000256" key="1">
    <source>
        <dbReference type="SAM" id="Coils"/>
    </source>
</evidence>
<sequence length="716" mass="79850">MVNFDMMTGQEKYKQTLKAHIPEAERLNLGFVDRAVRGGIAFGYAAAQAYQVYKDDFFLDYAMLGWNWGNQYTIQNKDLDAGVIAGKNFSLQSTCQEASMIGGTFWANTTNDTFIDSWTTGLSASLYKITANETYLLAALASASFIRSHMYVNESWIALNISGKLEDECQLDQTIAAKSTGVVVQGMSLLKTATSLIGYDELLNNTVVKAPSYPRWHSNGGILTVKDSSGMYLPRGLIQVYNTTSNLSLRKYISAYLSTQYNAVVDFAWGDGDIYSRSWIGPPPKSFDSTSQNGAISVLLAGILLSNESSNVNTIPNSSTTSKSPVGAIVGGTIGGLVFLLVAATCAFLCLSKHRRNKRGMNERTSGRHANFATGPETDEFISRQRIYRRPPSKTSTFVSQPPPDYEALYREDVKDAERKLEAYQAEIDKRTSLTEHEQDETKKKLLRCRSLLSPVHCLPPEILGDIFTILNDLPARERWLSSKSHPALAVSGTCGRWRDIAISTSSVWSSIAIRFGNTYHWINESYSGLHSLTRLFLERSQSCPLKLTLDFEGISDCNSNGWHYMVPTLKTLVRHSEQWRTIELVFIERGMIAHEVFSPIAGHLPLLIDLTLFGIACTVTSLSLKRVSITDEEFLRFLQLMSMLKSLQLEEKPDKPLAYQPRTITRRFLQRLSIDNQDALPSFLPKLTDIGLILYDEELAEEALPTAPAVQADIE</sequence>
<proteinExistence type="predicted"/>